<keyword evidence="5" id="KW-0274">FAD</keyword>
<evidence type="ECO:0000313" key="8">
    <source>
        <dbReference type="EMBL" id="CAH0104878.1"/>
    </source>
</evidence>
<comment type="pathway">
    <text evidence="1">Amino-acid degradation; L-proline degradation into L-glutamate; L-glutamate from L-proline: step 1/2.</text>
</comment>
<dbReference type="InterPro" id="IPR015659">
    <property type="entry name" value="Proline_oxidase"/>
</dbReference>
<dbReference type="EC" id="1.5.5.2" evidence="5"/>
<comment type="similarity">
    <text evidence="2 5">Belongs to the proline oxidase family.</text>
</comment>
<dbReference type="InterPro" id="IPR029041">
    <property type="entry name" value="FAD-linked_oxidoreductase-like"/>
</dbReference>
<dbReference type="SUPFAM" id="SSF51730">
    <property type="entry name" value="FAD-linked oxidoreductase"/>
    <property type="match status" value="1"/>
</dbReference>
<dbReference type="EMBL" id="CAKKLH010000157">
    <property type="protein sequence ID" value="CAH0104878.1"/>
    <property type="molecule type" value="Genomic_DNA"/>
</dbReference>
<feature type="compositionally biased region" description="Polar residues" evidence="6">
    <location>
        <begin position="57"/>
        <end position="68"/>
    </location>
</feature>
<feature type="domain" description="Proline dehydrogenase" evidence="7">
    <location>
        <begin position="162"/>
        <end position="622"/>
    </location>
</feature>
<feature type="region of interest" description="Disordered" evidence="6">
    <location>
        <begin position="31"/>
        <end position="83"/>
    </location>
</feature>
<dbReference type="PANTHER" id="PTHR13914:SF0">
    <property type="entry name" value="PROLINE DEHYDROGENASE 1, MITOCHONDRIAL"/>
    <property type="match status" value="1"/>
</dbReference>
<protein>
    <recommendedName>
        <fullName evidence="5">Proline dehydrogenase</fullName>
        <ecNumber evidence="5">1.5.5.2</ecNumber>
    </recommendedName>
</protein>
<dbReference type="Pfam" id="PF01619">
    <property type="entry name" value="Pro_dh"/>
    <property type="match status" value="1"/>
</dbReference>
<evidence type="ECO:0000256" key="4">
    <source>
        <dbReference type="ARBA" id="ARBA00023062"/>
    </source>
</evidence>
<dbReference type="PANTHER" id="PTHR13914">
    <property type="entry name" value="PROLINE OXIDASE"/>
    <property type="match status" value="1"/>
</dbReference>
<dbReference type="InterPro" id="IPR002872">
    <property type="entry name" value="Proline_DH_dom"/>
</dbReference>
<comment type="catalytic activity">
    <reaction evidence="5">
        <text>L-proline + a quinone = (S)-1-pyrroline-5-carboxylate + a quinol + H(+)</text>
        <dbReference type="Rhea" id="RHEA:23784"/>
        <dbReference type="ChEBI" id="CHEBI:15378"/>
        <dbReference type="ChEBI" id="CHEBI:17388"/>
        <dbReference type="ChEBI" id="CHEBI:24646"/>
        <dbReference type="ChEBI" id="CHEBI:60039"/>
        <dbReference type="ChEBI" id="CHEBI:132124"/>
        <dbReference type="EC" id="1.5.5.2"/>
    </reaction>
</comment>
<evidence type="ECO:0000313" key="9">
    <source>
        <dbReference type="Proteomes" id="UP000789390"/>
    </source>
</evidence>
<proteinExistence type="inferred from homology"/>
<evidence type="ECO:0000256" key="1">
    <source>
        <dbReference type="ARBA" id="ARBA00004739"/>
    </source>
</evidence>
<name>A0A8J2RSB6_9CRUS</name>
<organism evidence="8 9">
    <name type="scientific">Daphnia galeata</name>
    <dbReference type="NCBI Taxonomy" id="27404"/>
    <lineage>
        <taxon>Eukaryota</taxon>
        <taxon>Metazoa</taxon>
        <taxon>Ecdysozoa</taxon>
        <taxon>Arthropoda</taxon>
        <taxon>Crustacea</taxon>
        <taxon>Branchiopoda</taxon>
        <taxon>Diplostraca</taxon>
        <taxon>Cladocera</taxon>
        <taxon>Anomopoda</taxon>
        <taxon>Daphniidae</taxon>
        <taxon>Daphnia</taxon>
    </lineage>
</organism>
<evidence type="ECO:0000256" key="2">
    <source>
        <dbReference type="ARBA" id="ARBA00005869"/>
    </source>
</evidence>
<dbReference type="GO" id="GO:0071949">
    <property type="term" value="F:FAD binding"/>
    <property type="evidence" value="ECO:0007669"/>
    <property type="project" value="TreeGrafter"/>
</dbReference>
<comment type="caution">
    <text evidence="8">The sequence shown here is derived from an EMBL/GenBank/DDBJ whole genome shotgun (WGS) entry which is preliminary data.</text>
</comment>
<sequence>MYSAMNRSCVHQHWTRLLFLHNSRLSSGRFPMASSPRGLASPPPPSALSMGIKRQSDSINDNSKTAVPSSSVGSSSGGGRRDPLDLSFDNAEAAFRSKTTLQVLRAYLVFTLCSSNYLVENNMKLMKIGKKVLGKRLFKSLMKATFYGQFVAGENQQDIMPTIQRMRSFGVKSILDYSAEEDISAEEAAEKEMASCVSTTVASDPAVIEVDPAVNTPEADKRYHAHREFADRRQNVNSARTYFYLNEAQCEKNVDIFLRCIEAVSGTTKSTGFAAIKMTALGRPQLLLQLSEVIARSRRYFTEVTGLSADNNILQQNASPAIFEKRFETADILTDNPAVKKWLQQMTYDQKGLIHLFSWSGLIDANILLNDFFKVPNLQTGRMEPLITALSPEEEEMACNMLRRLNTIFSAARDLDVRVMVDAEQSYFQPAISRLTMELMRKYNKEKAIVFNTYQCYLKETYNNIVLDLEQANRQNFYFGAKLVRGAYMEQERARALALGYQDPINPTYEATTAMYEKTLLECLTRIKDMKTRTNERRIGAMVASHNEDTVRFAIKKMEELNISPEDKVICFGQLLGMCDQISFPLGQSGYSVYKYVPYGPVDEVLPYLSRRAQENRGILTKIKKEKRLLVTELKRRLVKGQLFSTPKGDYVPI</sequence>
<reference evidence="8" key="1">
    <citation type="submission" date="2021-11" db="EMBL/GenBank/DDBJ databases">
        <authorList>
            <person name="Schell T."/>
        </authorList>
    </citation>
    <scope>NUCLEOTIDE SEQUENCE</scope>
    <source>
        <strain evidence="8">M5</strain>
    </source>
</reference>
<dbReference type="GO" id="GO:0010133">
    <property type="term" value="P:L-proline catabolic process to L-glutamate"/>
    <property type="evidence" value="ECO:0007669"/>
    <property type="project" value="TreeGrafter"/>
</dbReference>
<keyword evidence="5" id="KW-0285">Flavoprotein</keyword>
<keyword evidence="9" id="KW-1185">Reference proteome</keyword>
<comment type="cofactor">
    <cofactor evidence="5">
        <name>FAD</name>
        <dbReference type="ChEBI" id="CHEBI:57692"/>
    </cofactor>
</comment>
<keyword evidence="4 5" id="KW-0642">Proline metabolism</keyword>
<evidence type="ECO:0000256" key="5">
    <source>
        <dbReference type="RuleBase" id="RU364054"/>
    </source>
</evidence>
<dbReference type="GO" id="GO:0005739">
    <property type="term" value="C:mitochondrion"/>
    <property type="evidence" value="ECO:0007669"/>
    <property type="project" value="TreeGrafter"/>
</dbReference>
<keyword evidence="3 5" id="KW-0560">Oxidoreductase</keyword>
<gene>
    <name evidence="8" type="ORF">DGAL_LOCUS7807</name>
</gene>
<evidence type="ECO:0000256" key="3">
    <source>
        <dbReference type="ARBA" id="ARBA00023002"/>
    </source>
</evidence>
<dbReference type="OrthoDB" id="5464at2759"/>
<dbReference type="FunFam" id="3.20.20.220:FF:000012">
    <property type="entry name" value="Proline dehydrogenase"/>
    <property type="match status" value="1"/>
</dbReference>
<dbReference type="GO" id="GO:0004657">
    <property type="term" value="F:proline dehydrogenase activity"/>
    <property type="evidence" value="ECO:0007669"/>
    <property type="project" value="UniProtKB-EC"/>
</dbReference>
<dbReference type="Proteomes" id="UP000789390">
    <property type="component" value="Unassembled WGS sequence"/>
</dbReference>
<accession>A0A8J2RSB6</accession>
<dbReference type="Gene3D" id="3.20.20.220">
    <property type="match status" value="2"/>
</dbReference>
<evidence type="ECO:0000259" key="7">
    <source>
        <dbReference type="Pfam" id="PF01619"/>
    </source>
</evidence>
<evidence type="ECO:0000256" key="6">
    <source>
        <dbReference type="SAM" id="MobiDB-lite"/>
    </source>
</evidence>
<dbReference type="AlphaFoldDB" id="A0A8J2RSB6"/>
<comment type="function">
    <text evidence="5">Converts proline to delta-1-pyrroline-5-carboxylate.</text>
</comment>